<dbReference type="SUPFAM" id="SSF52172">
    <property type="entry name" value="CheY-like"/>
    <property type="match status" value="1"/>
</dbReference>
<sequence length="228" mass="26535">MKINCIIVEDEPLAQERLKNYIQKLPYLNLLTVFDNGVDALVFLKATPVDLVFLDINIGELSGIQLLESARLQLEVIIITAYDEFALKGFDLNVTDYLLKPYTFERFLQAVEKAKQNLSKQAAVPEKKFIFVKTEYRLEKVLLQEILYIEGMRDYRRIHTLHKRIMTLQTFKEFEQEIPPAIICRVHKSYMVAIDKIDAIERDGIKIGEMIIPVSETYRKGFYGLIVK</sequence>
<feature type="modified residue" description="4-aspartylphosphate" evidence="1">
    <location>
        <position position="55"/>
    </location>
</feature>
<feature type="domain" description="Response regulatory" evidence="2">
    <location>
        <begin position="4"/>
        <end position="115"/>
    </location>
</feature>
<evidence type="ECO:0000259" key="2">
    <source>
        <dbReference type="PROSITE" id="PS50110"/>
    </source>
</evidence>
<organism evidence="4 5">
    <name type="scientific">Chitinophaga rupis</name>
    <dbReference type="NCBI Taxonomy" id="573321"/>
    <lineage>
        <taxon>Bacteria</taxon>
        <taxon>Pseudomonadati</taxon>
        <taxon>Bacteroidota</taxon>
        <taxon>Chitinophagia</taxon>
        <taxon>Chitinophagales</taxon>
        <taxon>Chitinophagaceae</taxon>
        <taxon>Chitinophaga</taxon>
    </lineage>
</organism>
<proteinExistence type="predicted"/>
<accession>A0A1H8G473</accession>
<dbReference type="STRING" id="573321.SAMN04488505_11011"/>
<dbReference type="Gene3D" id="3.40.50.2300">
    <property type="match status" value="1"/>
</dbReference>
<keyword evidence="1" id="KW-0597">Phosphoprotein</keyword>
<dbReference type="InterPro" id="IPR001789">
    <property type="entry name" value="Sig_transdc_resp-reg_receiver"/>
</dbReference>
<dbReference type="GO" id="GO:0003677">
    <property type="term" value="F:DNA binding"/>
    <property type="evidence" value="ECO:0007669"/>
    <property type="project" value="InterPro"/>
</dbReference>
<keyword evidence="5" id="KW-1185">Reference proteome</keyword>
<dbReference type="GO" id="GO:0000156">
    <property type="term" value="F:phosphorelay response regulator activity"/>
    <property type="evidence" value="ECO:0007669"/>
    <property type="project" value="InterPro"/>
</dbReference>
<dbReference type="AlphaFoldDB" id="A0A1H8G473"/>
<dbReference type="Gene3D" id="2.40.50.1020">
    <property type="entry name" value="LytTr DNA-binding domain"/>
    <property type="match status" value="1"/>
</dbReference>
<name>A0A1H8G473_9BACT</name>
<feature type="domain" description="HTH LytTR-type" evidence="3">
    <location>
        <begin position="130"/>
        <end position="228"/>
    </location>
</feature>
<protein>
    <submittedName>
        <fullName evidence="4">Two component transcriptional regulator, LytTR family</fullName>
    </submittedName>
</protein>
<dbReference type="PROSITE" id="PS50110">
    <property type="entry name" value="RESPONSE_REGULATORY"/>
    <property type="match status" value="1"/>
</dbReference>
<evidence type="ECO:0000259" key="3">
    <source>
        <dbReference type="PROSITE" id="PS50930"/>
    </source>
</evidence>
<dbReference type="InterPro" id="IPR046947">
    <property type="entry name" value="LytR-like"/>
</dbReference>
<dbReference type="RefSeq" id="WP_089919547.1">
    <property type="nucleotide sequence ID" value="NZ_FOBB01000010.1"/>
</dbReference>
<dbReference type="Pfam" id="PF00072">
    <property type="entry name" value="Response_reg"/>
    <property type="match status" value="1"/>
</dbReference>
<dbReference type="SMART" id="SM00850">
    <property type="entry name" value="LytTR"/>
    <property type="match status" value="1"/>
</dbReference>
<evidence type="ECO:0000256" key="1">
    <source>
        <dbReference type="PROSITE-ProRule" id="PRU00169"/>
    </source>
</evidence>
<dbReference type="Pfam" id="PF04397">
    <property type="entry name" value="LytTR"/>
    <property type="match status" value="1"/>
</dbReference>
<dbReference type="PANTHER" id="PTHR37299">
    <property type="entry name" value="TRANSCRIPTIONAL REGULATOR-RELATED"/>
    <property type="match status" value="1"/>
</dbReference>
<dbReference type="PANTHER" id="PTHR37299:SF1">
    <property type="entry name" value="STAGE 0 SPORULATION PROTEIN A HOMOLOG"/>
    <property type="match status" value="1"/>
</dbReference>
<reference evidence="4 5" key="1">
    <citation type="submission" date="2016-10" db="EMBL/GenBank/DDBJ databases">
        <authorList>
            <person name="de Groot N.N."/>
        </authorList>
    </citation>
    <scope>NUCLEOTIDE SEQUENCE [LARGE SCALE GENOMIC DNA]</scope>
    <source>
        <strain evidence="4 5">DSM 21039</strain>
    </source>
</reference>
<gene>
    <name evidence="4" type="ORF">SAMN04488505_11011</name>
</gene>
<dbReference type="Proteomes" id="UP000198984">
    <property type="component" value="Unassembled WGS sequence"/>
</dbReference>
<evidence type="ECO:0000313" key="5">
    <source>
        <dbReference type="Proteomes" id="UP000198984"/>
    </source>
</evidence>
<dbReference type="EMBL" id="FOBB01000010">
    <property type="protein sequence ID" value="SEN38098.1"/>
    <property type="molecule type" value="Genomic_DNA"/>
</dbReference>
<dbReference type="PROSITE" id="PS50930">
    <property type="entry name" value="HTH_LYTTR"/>
    <property type="match status" value="1"/>
</dbReference>
<dbReference type="SMART" id="SM00448">
    <property type="entry name" value="REC"/>
    <property type="match status" value="1"/>
</dbReference>
<dbReference type="InterPro" id="IPR011006">
    <property type="entry name" value="CheY-like_superfamily"/>
</dbReference>
<dbReference type="OrthoDB" id="1646880at2"/>
<evidence type="ECO:0000313" key="4">
    <source>
        <dbReference type="EMBL" id="SEN38098.1"/>
    </source>
</evidence>
<dbReference type="InterPro" id="IPR007492">
    <property type="entry name" value="LytTR_DNA-bd_dom"/>
</dbReference>